<keyword evidence="4 5" id="KW-0472">Membrane</keyword>
<feature type="transmembrane region" description="Helical" evidence="5">
    <location>
        <begin position="173"/>
        <end position="199"/>
    </location>
</feature>
<dbReference type="PANTHER" id="PTHR30414:SF0">
    <property type="entry name" value="MINICONDUCTANCE MECHANOSENSITIVE CHANNEL YBDG"/>
    <property type="match status" value="1"/>
</dbReference>
<comment type="subcellular location">
    <subcellularLocation>
        <location evidence="1">Membrane</location>
    </subcellularLocation>
</comment>
<evidence type="ECO:0000256" key="2">
    <source>
        <dbReference type="ARBA" id="ARBA00022692"/>
    </source>
</evidence>
<evidence type="ECO:0000256" key="1">
    <source>
        <dbReference type="ARBA" id="ARBA00004370"/>
    </source>
</evidence>
<reference evidence="8 9" key="1">
    <citation type="submission" date="2018-07" db="EMBL/GenBank/DDBJ databases">
        <title>Parabacteroides acidifaciens nov. sp., isolated from human feces.</title>
        <authorList>
            <person name="Wang Y.J."/>
        </authorList>
    </citation>
    <scope>NUCLEOTIDE SEQUENCE [LARGE SCALE GENOMIC DNA]</scope>
    <source>
        <strain evidence="8 9">426-9</strain>
    </source>
</reference>
<dbReference type="InterPro" id="IPR010920">
    <property type="entry name" value="LSM_dom_sf"/>
</dbReference>
<evidence type="ECO:0000256" key="5">
    <source>
        <dbReference type="SAM" id="Phobius"/>
    </source>
</evidence>
<dbReference type="GO" id="GO:0008381">
    <property type="term" value="F:mechanosensitive monoatomic ion channel activity"/>
    <property type="evidence" value="ECO:0007669"/>
    <property type="project" value="InterPro"/>
</dbReference>
<feature type="transmembrane region" description="Helical" evidence="5">
    <location>
        <begin position="28"/>
        <end position="52"/>
    </location>
</feature>
<keyword evidence="2 5" id="KW-0812">Transmembrane</keyword>
<proteinExistence type="predicted"/>
<organism evidence="8 9">
    <name type="scientific">Parabacteroides acidifaciens</name>
    <dbReference type="NCBI Taxonomy" id="2290935"/>
    <lineage>
        <taxon>Bacteria</taxon>
        <taxon>Pseudomonadati</taxon>
        <taxon>Bacteroidota</taxon>
        <taxon>Bacteroidia</taxon>
        <taxon>Bacteroidales</taxon>
        <taxon>Tannerellaceae</taxon>
        <taxon>Parabacteroides</taxon>
    </lineage>
</organism>
<dbReference type="PANTHER" id="PTHR30414">
    <property type="entry name" value="MINICONDUCTANCE MECHANOSENSITIVE CHANNEL YBDG"/>
    <property type="match status" value="1"/>
</dbReference>
<protein>
    <submittedName>
        <fullName evidence="8">Mechanosensitive ion channel family protein</fullName>
    </submittedName>
</protein>
<dbReference type="Proteomes" id="UP000629596">
    <property type="component" value="Unassembled WGS sequence"/>
</dbReference>
<dbReference type="EMBL" id="JACRTI010000001">
    <property type="protein sequence ID" value="MBC8600263.1"/>
    <property type="molecule type" value="Genomic_DNA"/>
</dbReference>
<accession>A0A3D8HJX8</accession>
<evidence type="ECO:0000256" key="3">
    <source>
        <dbReference type="ARBA" id="ARBA00022989"/>
    </source>
</evidence>
<dbReference type="SUPFAM" id="SSF50182">
    <property type="entry name" value="Sm-like ribonucleoproteins"/>
    <property type="match status" value="1"/>
</dbReference>
<sequence>MINLGSWMNGILTGWGIDPKVANTFDEIIIAVLLVMLAVGVDYLCQAIFVGSMKKLAQHTHYQWDTLLIKRKVVHHLVHTIPGILVYALLPLAFIKGKGLLLLSQKICAVYIVFALLLAINGFILVFLDMYNLRPVSKNRPIKGFMQVLQVLVFFIGGIVMISVLIGKSPATLLAGLGASAAILMLVFKDSILGFVAGIQLSANDMLRPGDWITVPGSNANGIVQEITLNTVKIQNFDNTISTIPPYTLVNGSFQNWRGMTESGGRRVMKSIYLDLNTIKFCTPEMLDTFRKEIPLLADYKPDEGVVPTNSQVFRVYVEKYLTSLPVVNTDLDLIISQLQSTEYGVPIQIYFFSRNKVWKEYERIQSDIFDHFFAMVPKFELKVYQYSE</sequence>
<feature type="transmembrane region" description="Helical" evidence="5">
    <location>
        <begin position="73"/>
        <end position="95"/>
    </location>
</feature>
<keyword evidence="10" id="KW-1185">Reference proteome</keyword>
<evidence type="ECO:0000313" key="8">
    <source>
        <dbReference type="EMBL" id="RDU51208.1"/>
    </source>
</evidence>
<dbReference type="GO" id="GO:0071470">
    <property type="term" value="P:cellular response to osmotic stress"/>
    <property type="evidence" value="ECO:0007669"/>
    <property type="project" value="InterPro"/>
</dbReference>
<evidence type="ECO:0000259" key="6">
    <source>
        <dbReference type="Pfam" id="PF00924"/>
    </source>
</evidence>
<feature type="domain" description="Mechanosensitive ion channel MscS" evidence="6">
    <location>
        <begin position="190"/>
        <end position="258"/>
    </location>
</feature>
<name>A0A3D8HJX8_9BACT</name>
<dbReference type="GO" id="GO:0005886">
    <property type="term" value="C:plasma membrane"/>
    <property type="evidence" value="ECO:0007669"/>
    <property type="project" value="TreeGrafter"/>
</dbReference>
<dbReference type="AlphaFoldDB" id="A0A3D8HJX8"/>
<dbReference type="InterPro" id="IPR006685">
    <property type="entry name" value="MscS_channel_2nd"/>
</dbReference>
<evidence type="ECO:0000256" key="4">
    <source>
        <dbReference type="ARBA" id="ARBA00023136"/>
    </source>
</evidence>
<dbReference type="InterPro" id="IPR030192">
    <property type="entry name" value="YbdG"/>
</dbReference>
<feature type="transmembrane region" description="Helical" evidence="5">
    <location>
        <begin position="107"/>
        <end position="128"/>
    </location>
</feature>
<keyword evidence="3 5" id="KW-1133">Transmembrane helix</keyword>
<feature type="transmembrane region" description="Helical" evidence="5">
    <location>
        <begin position="148"/>
        <end position="167"/>
    </location>
</feature>
<dbReference type="Proteomes" id="UP000256321">
    <property type="component" value="Unassembled WGS sequence"/>
</dbReference>
<dbReference type="EMBL" id="QREV01000001">
    <property type="protein sequence ID" value="RDU51208.1"/>
    <property type="molecule type" value="Genomic_DNA"/>
</dbReference>
<dbReference type="Pfam" id="PF00924">
    <property type="entry name" value="MS_channel_2nd"/>
    <property type="match status" value="1"/>
</dbReference>
<reference evidence="7 10" key="2">
    <citation type="submission" date="2020-08" db="EMBL/GenBank/DDBJ databases">
        <title>Genome public.</title>
        <authorList>
            <person name="Liu C."/>
            <person name="Sun Q."/>
        </authorList>
    </citation>
    <scope>NUCLEOTIDE SEQUENCE [LARGE SCALE GENOMIC DNA]</scope>
    <source>
        <strain evidence="7 10">426_9</strain>
    </source>
</reference>
<dbReference type="RefSeq" id="WP_115497798.1">
    <property type="nucleotide sequence ID" value="NZ_JACRTI010000001.1"/>
</dbReference>
<evidence type="ECO:0000313" key="7">
    <source>
        <dbReference type="EMBL" id="MBC8600263.1"/>
    </source>
</evidence>
<comment type="caution">
    <text evidence="8">The sequence shown here is derived from an EMBL/GenBank/DDBJ whole genome shotgun (WGS) entry which is preliminary data.</text>
</comment>
<dbReference type="InterPro" id="IPR023408">
    <property type="entry name" value="MscS_beta-dom_sf"/>
</dbReference>
<evidence type="ECO:0000313" key="10">
    <source>
        <dbReference type="Proteomes" id="UP000629596"/>
    </source>
</evidence>
<evidence type="ECO:0000313" key="9">
    <source>
        <dbReference type="Proteomes" id="UP000256321"/>
    </source>
</evidence>
<dbReference type="Gene3D" id="2.30.30.60">
    <property type="match status" value="1"/>
</dbReference>
<gene>
    <name evidence="8" type="ORF">DWU89_00845</name>
    <name evidence="7" type="ORF">H8784_00825</name>
</gene>